<evidence type="ECO:0000313" key="2">
    <source>
        <dbReference type="EMBL" id="OGE19732.1"/>
    </source>
</evidence>
<sequence length="912" mass="104746">MKKIHKYFSTNRMFLVTLFAITSVFWMFWYPGIKVANDYHLSFNTGFIGVFPWSWRSFDVGDGLGEYTVSTLWSQPLLSFSEFLSSISLGGEFQTKLMGIIIIFFGILGMWKLLSYFKINDLGKSAASLFFILNSFFLLMFDGGQFSLNLAYIALPYVILSFIKLLEFPGWRKRFGFALLILLVSIFDIRIIFLSAIILGCYFIFKLFFPFNRNNTKKLFKNLIITFLFTVLIMLGFHAYWIVPSLFAKTPNLPVTYDRLTQVDFLSFSSIGHSIFLQQPHWYANVFGRISQIKIEFILIPVIVFLSPILLKKSLATGFWLLIALLGIFLSKGSQDPLPGIYLWLFGHIPGFSFFRDPVKFYFLTALSYSVIIGFTINAINKLELKNKLSAVIVKYIPYLVILYLFFLARPVYLGWMTGMISQPIYPVEFNQTANVLQQDKNFSRVVWLPTTRPLSFVSLNHPPIEAFRLLNKRPFAVGTKGAYETLNFLREASFMGEIFDVAGIGYIVDPYLDPRRDDMHPDNMKYYYTFLKQLSEKPWLSLVKNSPIPLLKTKEHQDIFFTTPNIWWVIGSDSIYNEATKSANLKLSKNSMIFAEEYSGLGKRIDELPEAKIVLNNKTNSDLAANFIDAADLIFPAKGLNFEPNKSGWWKRETADLIRWRSFLQEKYGIDNQDFDLGGGWAVGEGNLKFEIRNLKLEKDKILLARVMESSRSGSLKFYQGDKLLGQISTKPCKVRPCKVEETNVRWFEVGKLDSGNEIIIISEGDINVVNALAVLDEKKWAEYKEKAREYQDRGRIADFDEKYAQVSSADITFQNINPTKYKVSIKGLAEPVFLIFSQNFDGLWKINGQTSLPVYSLLNGFRIERNGDYLIEFEAQKYVNIGLIISGVTLTVLSLCIIGFSRHKKNRFSQ</sequence>
<dbReference type="AlphaFoldDB" id="A0A1F5ITN9"/>
<feature type="transmembrane region" description="Helical" evidence="1">
    <location>
        <begin position="293"/>
        <end position="309"/>
    </location>
</feature>
<comment type="caution">
    <text evidence="2">The sequence shown here is derived from an EMBL/GenBank/DDBJ whole genome shotgun (WGS) entry which is preliminary data.</text>
</comment>
<feature type="transmembrane region" description="Helical" evidence="1">
    <location>
        <begin position="178"/>
        <end position="205"/>
    </location>
</feature>
<feature type="transmembrane region" description="Helical" evidence="1">
    <location>
        <begin position="225"/>
        <end position="243"/>
    </location>
</feature>
<keyword evidence="1" id="KW-1133">Transmembrane helix</keyword>
<gene>
    <name evidence="2" type="ORF">A2871_03685</name>
</gene>
<feature type="transmembrane region" description="Helical" evidence="1">
    <location>
        <begin position="12"/>
        <end position="30"/>
    </location>
</feature>
<feature type="transmembrane region" description="Helical" evidence="1">
    <location>
        <begin position="315"/>
        <end position="331"/>
    </location>
</feature>
<protein>
    <recommendedName>
        <fullName evidence="4">Membrane protein 6-pyruvoyl-tetrahydropterin synthase-related domain-containing protein</fullName>
    </recommendedName>
</protein>
<evidence type="ECO:0008006" key="4">
    <source>
        <dbReference type="Google" id="ProtNLM"/>
    </source>
</evidence>
<organism evidence="2 3">
    <name type="scientific">Candidatus Daviesbacteria bacterium RIFCSPHIGHO2_01_FULL_41_23</name>
    <dbReference type="NCBI Taxonomy" id="1797764"/>
    <lineage>
        <taxon>Bacteria</taxon>
        <taxon>Candidatus Daviesiibacteriota</taxon>
    </lineage>
</organism>
<feature type="transmembrane region" description="Helical" evidence="1">
    <location>
        <begin position="361"/>
        <end position="380"/>
    </location>
</feature>
<evidence type="ECO:0000256" key="1">
    <source>
        <dbReference type="SAM" id="Phobius"/>
    </source>
</evidence>
<name>A0A1F5ITN9_9BACT</name>
<accession>A0A1F5ITN9</accession>
<keyword evidence="1" id="KW-0812">Transmembrane</keyword>
<reference evidence="2 3" key="1">
    <citation type="journal article" date="2016" name="Nat. Commun.">
        <title>Thousands of microbial genomes shed light on interconnected biogeochemical processes in an aquifer system.</title>
        <authorList>
            <person name="Anantharaman K."/>
            <person name="Brown C.T."/>
            <person name="Hug L.A."/>
            <person name="Sharon I."/>
            <person name="Castelle C.J."/>
            <person name="Probst A.J."/>
            <person name="Thomas B.C."/>
            <person name="Singh A."/>
            <person name="Wilkins M.J."/>
            <person name="Karaoz U."/>
            <person name="Brodie E.L."/>
            <person name="Williams K.H."/>
            <person name="Hubbard S.S."/>
            <person name="Banfield J.F."/>
        </authorList>
    </citation>
    <scope>NUCLEOTIDE SEQUENCE [LARGE SCALE GENOMIC DNA]</scope>
</reference>
<feature type="transmembrane region" description="Helical" evidence="1">
    <location>
        <begin position="392"/>
        <end position="416"/>
    </location>
</feature>
<feature type="transmembrane region" description="Helical" evidence="1">
    <location>
        <begin position="97"/>
        <end position="114"/>
    </location>
</feature>
<feature type="transmembrane region" description="Helical" evidence="1">
    <location>
        <begin position="126"/>
        <end position="144"/>
    </location>
</feature>
<evidence type="ECO:0000313" key="3">
    <source>
        <dbReference type="Proteomes" id="UP000176336"/>
    </source>
</evidence>
<dbReference type="Proteomes" id="UP000176336">
    <property type="component" value="Unassembled WGS sequence"/>
</dbReference>
<proteinExistence type="predicted"/>
<keyword evidence="1" id="KW-0472">Membrane</keyword>
<feature type="transmembrane region" description="Helical" evidence="1">
    <location>
        <begin position="880"/>
        <end position="902"/>
    </location>
</feature>
<dbReference type="EMBL" id="MFCR01000002">
    <property type="protein sequence ID" value="OGE19732.1"/>
    <property type="molecule type" value="Genomic_DNA"/>
</dbReference>